<evidence type="ECO:0000313" key="1">
    <source>
        <dbReference type="EMBL" id="CAI9947682.1"/>
    </source>
</evidence>
<evidence type="ECO:0000313" key="3">
    <source>
        <dbReference type="Proteomes" id="UP001642409"/>
    </source>
</evidence>
<gene>
    <name evidence="1" type="ORF">HINF_LOCUS35327</name>
    <name evidence="2" type="ORF">HINF_LOCUS56968</name>
</gene>
<dbReference type="EMBL" id="CAXDID020000311">
    <property type="protein sequence ID" value="CAL6074947.1"/>
    <property type="molecule type" value="Genomic_DNA"/>
</dbReference>
<name>A0AA86UE87_9EUKA</name>
<keyword evidence="3" id="KW-1185">Reference proteome</keyword>
<reference evidence="2 3" key="2">
    <citation type="submission" date="2024-07" db="EMBL/GenBank/DDBJ databases">
        <authorList>
            <person name="Akdeniz Z."/>
        </authorList>
    </citation>
    <scope>NUCLEOTIDE SEQUENCE [LARGE SCALE GENOMIC DNA]</scope>
</reference>
<dbReference type="Proteomes" id="UP001642409">
    <property type="component" value="Unassembled WGS sequence"/>
</dbReference>
<proteinExistence type="predicted"/>
<protein>
    <submittedName>
        <fullName evidence="2">Hypothetical_protein</fullName>
    </submittedName>
</protein>
<evidence type="ECO:0000313" key="2">
    <source>
        <dbReference type="EMBL" id="CAL6074947.1"/>
    </source>
</evidence>
<reference evidence="1" key="1">
    <citation type="submission" date="2023-06" db="EMBL/GenBank/DDBJ databases">
        <authorList>
            <person name="Kurt Z."/>
        </authorList>
    </citation>
    <scope>NUCLEOTIDE SEQUENCE</scope>
</reference>
<dbReference type="EMBL" id="CATOUU010000779">
    <property type="protein sequence ID" value="CAI9947682.1"/>
    <property type="molecule type" value="Genomic_DNA"/>
</dbReference>
<dbReference type="AlphaFoldDB" id="A0AA86UE87"/>
<organism evidence="1">
    <name type="scientific">Hexamita inflata</name>
    <dbReference type="NCBI Taxonomy" id="28002"/>
    <lineage>
        <taxon>Eukaryota</taxon>
        <taxon>Metamonada</taxon>
        <taxon>Diplomonadida</taxon>
        <taxon>Hexamitidae</taxon>
        <taxon>Hexamitinae</taxon>
        <taxon>Hexamita</taxon>
    </lineage>
</organism>
<comment type="caution">
    <text evidence="1">The sequence shown here is derived from an EMBL/GenBank/DDBJ whole genome shotgun (WGS) entry which is preliminary data.</text>
</comment>
<accession>A0AA86UE87</accession>
<sequence>MNLVTNKRQASRCSHQGIRSPLPSLSFIKPLNSTISQMKTPLDTFHISTTNSNVNHIMIALQDRNTQIQQAKIQGNFWSDFNLSLSFELFYDNIQKLRISVQNDSGTIFDADAIEIEDL</sequence>